<dbReference type="RefSeq" id="WP_132688550.1">
    <property type="nucleotide sequence ID" value="NZ_SMFT01000001.1"/>
</dbReference>
<dbReference type="PANTHER" id="PTHR39586:SF1">
    <property type="entry name" value="CYTOPLASMIC PROTEIN"/>
    <property type="match status" value="1"/>
</dbReference>
<evidence type="ECO:0000313" key="3">
    <source>
        <dbReference type="Proteomes" id="UP000294702"/>
    </source>
</evidence>
<dbReference type="AlphaFoldDB" id="A0A4R1G7Z4"/>
<dbReference type="Gene3D" id="1.20.1440.40">
    <property type="entry name" value="YqcC-like"/>
    <property type="match status" value="1"/>
</dbReference>
<dbReference type="Proteomes" id="UP000294702">
    <property type="component" value="Unassembled WGS sequence"/>
</dbReference>
<comment type="caution">
    <text evidence="2">The sequence shown here is derived from an EMBL/GenBank/DDBJ whole genome shotgun (WGS) entry which is preliminary data.</text>
</comment>
<keyword evidence="3" id="KW-1185">Reference proteome</keyword>
<dbReference type="InterPro" id="IPR007384">
    <property type="entry name" value="UCP006257"/>
</dbReference>
<evidence type="ECO:0000313" key="2">
    <source>
        <dbReference type="EMBL" id="TCK01799.1"/>
    </source>
</evidence>
<feature type="domain" description="YqcC-like" evidence="1">
    <location>
        <begin position="3"/>
        <end position="99"/>
    </location>
</feature>
<dbReference type="PIRSF" id="PIRSF006257">
    <property type="entry name" value="UCP006257"/>
    <property type="match status" value="1"/>
</dbReference>
<sequence length="103" mass="11727">MQQVKAHLEELQAVLQRHQLWQAVAPEAAAFESQQPFALDTMTATEWLQWIFIPRMWALLESNAPLPNKIAISPYVEEALKEHQALSDLLAPLLALEQLLNDD</sequence>
<organism evidence="2 3">
    <name type="scientific">Volucribacter psittacicida</name>
    <dbReference type="NCBI Taxonomy" id="203482"/>
    <lineage>
        <taxon>Bacteria</taxon>
        <taxon>Pseudomonadati</taxon>
        <taxon>Pseudomonadota</taxon>
        <taxon>Gammaproteobacteria</taxon>
        <taxon>Pasteurellales</taxon>
        <taxon>Pasteurellaceae</taxon>
        <taxon>Volucribacter</taxon>
    </lineage>
</organism>
<reference evidence="2 3" key="1">
    <citation type="submission" date="2019-03" db="EMBL/GenBank/DDBJ databases">
        <title>Genomic Encyclopedia of Type Strains, Phase IV (KMG-IV): sequencing the most valuable type-strain genomes for metagenomic binning, comparative biology and taxonomic classification.</title>
        <authorList>
            <person name="Goeker M."/>
        </authorList>
    </citation>
    <scope>NUCLEOTIDE SEQUENCE [LARGE SCALE GENOMIC DNA]</scope>
    <source>
        <strain evidence="2 3">DSM 15534</strain>
    </source>
</reference>
<dbReference type="PANTHER" id="PTHR39586">
    <property type="entry name" value="CYTOPLASMIC PROTEIN-RELATED"/>
    <property type="match status" value="1"/>
</dbReference>
<evidence type="ECO:0000259" key="1">
    <source>
        <dbReference type="Pfam" id="PF04287"/>
    </source>
</evidence>
<dbReference type="SUPFAM" id="SSF158452">
    <property type="entry name" value="YqcC-like"/>
    <property type="match status" value="1"/>
</dbReference>
<name>A0A4R1G7Z4_9PAST</name>
<dbReference type="GO" id="GO:0044010">
    <property type="term" value="P:single-species biofilm formation"/>
    <property type="evidence" value="ECO:0007669"/>
    <property type="project" value="TreeGrafter"/>
</dbReference>
<protein>
    <submittedName>
        <fullName evidence="2">Uncharacterized protein YqcC (DUF446 family)</fullName>
    </submittedName>
</protein>
<dbReference type="InterPro" id="IPR023376">
    <property type="entry name" value="YqcC-like_dom"/>
</dbReference>
<gene>
    <name evidence="2" type="ORF">EV694_0431</name>
</gene>
<proteinExistence type="predicted"/>
<dbReference type="EMBL" id="SMFT01000001">
    <property type="protein sequence ID" value="TCK01799.1"/>
    <property type="molecule type" value="Genomic_DNA"/>
</dbReference>
<dbReference type="InterPro" id="IPR036814">
    <property type="entry name" value="YqcC-like_sf"/>
</dbReference>
<dbReference type="Pfam" id="PF04287">
    <property type="entry name" value="DUF446"/>
    <property type="match status" value="1"/>
</dbReference>
<accession>A0A4R1G7Z4</accession>
<dbReference type="OrthoDB" id="8794567at2"/>